<dbReference type="Gene3D" id="2.60.40.2240">
    <property type="entry name" value="Acyl-CoA thioester hydrolase/BAAT N-terminal domain"/>
    <property type="match status" value="1"/>
</dbReference>
<dbReference type="InterPro" id="IPR029058">
    <property type="entry name" value="AB_hydrolase_fold"/>
</dbReference>
<feature type="domain" description="Acyl-CoA thioester hydrolase/bile acid-CoA amino acid N-acetyltransferase" evidence="2">
    <location>
        <begin position="44"/>
        <end position="149"/>
    </location>
</feature>
<keyword evidence="1" id="KW-0732">Signal</keyword>
<feature type="signal peptide" evidence="1">
    <location>
        <begin position="1"/>
        <end position="28"/>
    </location>
</feature>
<accession>A0A7W4YHC2</accession>
<evidence type="ECO:0000313" key="3">
    <source>
        <dbReference type="EMBL" id="MBB2965287.1"/>
    </source>
</evidence>
<sequence length="414" mass="42211">MRASRIVAAIAVAALGLASLAGCTTARAGGPRFVVEANPTGVWEPARISLHGLPPGGRVTITAVAQTGGTWSSHAVYAVPPDGEVDLARQAPVEAPFSGADPMGLFWTMRRADGGAATSDQTWGGATVSVGLSATIGGLRVASTHVQRVGLTAAAPAAAVFDDGLSADYFAPVLRPEGLRPAVLVLDGTDPGTPTGVLAAATLSAMGYPALDLSTFGSAGQLEPRRTVPAERLLAAVDWLKSQPGVDDERIFVMGTSRGAQLALWLAVAHPGLVYGAIAPGGTTGLVCPSPVPNPAVTVGGAWVPCTTGTTDVRASSVLDLGRIRGPVVLGCAESDEQLTNACTWMDEAARLWPARPGDTYVRAAGAEHLFYTPPYTPLNLPDGAAAQATERGREAVWRAIAAALTAPSTVPGH</sequence>
<protein>
    <submittedName>
        <fullName evidence="3">Dienelactone hydrolase</fullName>
    </submittedName>
</protein>
<feature type="chain" id="PRO_5030593701" evidence="1">
    <location>
        <begin position="29"/>
        <end position="414"/>
    </location>
</feature>
<organism evidence="3 4">
    <name type="scientific">Leifsonia aquatica</name>
    <name type="common">Corynebacterium aquaticum</name>
    <dbReference type="NCBI Taxonomy" id="144185"/>
    <lineage>
        <taxon>Bacteria</taxon>
        <taxon>Bacillati</taxon>
        <taxon>Actinomycetota</taxon>
        <taxon>Actinomycetes</taxon>
        <taxon>Micrococcales</taxon>
        <taxon>Microbacteriaceae</taxon>
        <taxon>Leifsonia</taxon>
    </lineage>
</organism>
<dbReference type="Gene3D" id="3.40.50.1820">
    <property type="entry name" value="alpha/beta hydrolase"/>
    <property type="match status" value="1"/>
</dbReference>
<gene>
    <name evidence="3" type="ORF">FHX33_000019</name>
</gene>
<proteinExistence type="predicted"/>
<evidence type="ECO:0000256" key="1">
    <source>
        <dbReference type="SAM" id="SignalP"/>
    </source>
</evidence>
<dbReference type="GO" id="GO:0006631">
    <property type="term" value="P:fatty acid metabolic process"/>
    <property type="evidence" value="ECO:0007669"/>
    <property type="project" value="TreeGrafter"/>
</dbReference>
<dbReference type="Pfam" id="PF04775">
    <property type="entry name" value="Bile_Hydr_Trans"/>
    <property type="match status" value="1"/>
</dbReference>
<dbReference type="PANTHER" id="PTHR10824">
    <property type="entry name" value="ACYL-COENZYME A THIOESTERASE-RELATED"/>
    <property type="match status" value="1"/>
</dbReference>
<dbReference type="Proteomes" id="UP000538196">
    <property type="component" value="Unassembled WGS sequence"/>
</dbReference>
<dbReference type="RefSeq" id="WP_338091991.1">
    <property type="nucleotide sequence ID" value="NZ_JACHVP010000001.1"/>
</dbReference>
<dbReference type="GO" id="GO:0006637">
    <property type="term" value="P:acyl-CoA metabolic process"/>
    <property type="evidence" value="ECO:0007669"/>
    <property type="project" value="TreeGrafter"/>
</dbReference>
<evidence type="ECO:0000259" key="2">
    <source>
        <dbReference type="Pfam" id="PF04775"/>
    </source>
</evidence>
<dbReference type="GO" id="GO:0047617">
    <property type="term" value="F:fatty acyl-CoA hydrolase activity"/>
    <property type="evidence" value="ECO:0007669"/>
    <property type="project" value="TreeGrafter"/>
</dbReference>
<reference evidence="3 4" key="1">
    <citation type="submission" date="2020-08" db="EMBL/GenBank/DDBJ databases">
        <title>Sequencing the genomes of 1000 actinobacteria strains.</title>
        <authorList>
            <person name="Klenk H.-P."/>
        </authorList>
    </citation>
    <scope>NUCLEOTIDE SEQUENCE [LARGE SCALE GENOMIC DNA]</scope>
    <source>
        <strain evidence="3 4">DSM 20146</strain>
    </source>
</reference>
<dbReference type="InterPro" id="IPR006862">
    <property type="entry name" value="Thio_Ohase/aa_AcTrfase"/>
</dbReference>
<dbReference type="SUPFAM" id="SSF53474">
    <property type="entry name" value="alpha/beta-Hydrolases"/>
    <property type="match status" value="1"/>
</dbReference>
<dbReference type="PANTHER" id="PTHR10824:SF4">
    <property type="entry name" value="ACYL-COENZYME A THIOESTERASE 1-LIKE"/>
    <property type="match status" value="1"/>
</dbReference>
<evidence type="ECO:0000313" key="4">
    <source>
        <dbReference type="Proteomes" id="UP000538196"/>
    </source>
</evidence>
<dbReference type="PROSITE" id="PS51257">
    <property type="entry name" value="PROKAR_LIPOPROTEIN"/>
    <property type="match status" value="1"/>
</dbReference>
<dbReference type="AlphaFoldDB" id="A0A7W4YHC2"/>
<dbReference type="EMBL" id="JACHVP010000001">
    <property type="protein sequence ID" value="MBB2965287.1"/>
    <property type="molecule type" value="Genomic_DNA"/>
</dbReference>
<keyword evidence="3" id="KW-0378">Hydrolase</keyword>
<name>A0A7W4YHC2_LEIAQ</name>
<comment type="caution">
    <text evidence="3">The sequence shown here is derived from an EMBL/GenBank/DDBJ whole genome shotgun (WGS) entry which is preliminary data.</text>
</comment>
<keyword evidence="4" id="KW-1185">Reference proteome</keyword>
<dbReference type="InterPro" id="IPR042490">
    <property type="entry name" value="Thio_Ohase/BAAT_N"/>
</dbReference>